<sequence>MLKWLLLLIGGIVLGSCNQKTKQVEQTATPPTASTSKPKLVYRPTGPDPAVYDLLPVSGDTLIAVKWHGGLAVTTDAGKHWKGLHDQRKKPDFLYIKYLTIDQHHVLWGLDSWPGIHEPAYSRLAHSTDFGETWTRQ</sequence>
<dbReference type="RefSeq" id="WP_345127715.1">
    <property type="nucleotide sequence ID" value="NZ_BAABDI010000068.1"/>
</dbReference>
<keyword evidence="2" id="KW-1185">Reference proteome</keyword>
<protein>
    <submittedName>
        <fullName evidence="1">Uncharacterized protein</fullName>
    </submittedName>
</protein>
<dbReference type="Proteomes" id="UP001501556">
    <property type="component" value="Unassembled WGS sequence"/>
</dbReference>
<evidence type="ECO:0000313" key="2">
    <source>
        <dbReference type="Proteomes" id="UP001501556"/>
    </source>
</evidence>
<name>A0ABP7R7S1_9BACT</name>
<gene>
    <name evidence="1" type="ORF">GCM10022407_42210</name>
</gene>
<organism evidence="1 2">
    <name type="scientific">Hymenobacter antarcticus</name>
    <dbReference type="NCBI Taxonomy" id="486270"/>
    <lineage>
        <taxon>Bacteria</taxon>
        <taxon>Pseudomonadati</taxon>
        <taxon>Bacteroidota</taxon>
        <taxon>Cytophagia</taxon>
        <taxon>Cytophagales</taxon>
        <taxon>Hymenobacteraceae</taxon>
        <taxon>Hymenobacter</taxon>
    </lineage>
</organism>
<comment type="caution">
    <text evidence="1">The sequence shown here is derived from an EMBL/GenBank/DDBJ whole genome shotgun (WGS) entry which is preliminary data.</text>
</comment>
<dbReference type="SUPFAM" id="SSF110296">
    <property type="entry name" value="Oligoxyloglucan reducing end-specific cellobiohydrolase"/>
    <property type="match status" value="1"/>
</dbReference>
<dbReference type="PROSITE" id="PS51257">
    <property type="entry name" value="PROKAR_LIPOPROTEIN"/>
    <property type="match status" value="1"/>
</dbReference>
<dbReference type="Gene3D" id="2.130.10.10">
    <property type="entry name" value="YVTN repeat-like/Quinoprotein amine dehydrogenase"/>
    <property type="match status" value="1"/>
</dbReference>
<accession>A0ABP7R7S1</accession>
<proteinExistence type="predicted"/>
<evidence type="ECO:0000313" key="1">
    <source>
        <dbReference type="EMBL" id="GAA3993755.1"/>
    </source>
</evidence>
<dbReference type="EMBL" id="BAABDI010000068">
    <property type="protein sequence ID" value="GAA3993755.1"/>
    <property type="molecule type" value="Genomic_DNA"/>
</dbReference>
<reference evidence="2" key="1">
    <citation type="journal article" date="2019" name="Int. J. Syst. Evol. Microbiol.">
        <title>The Global Catalogue of Microorganisms (GCM) 10K type strain sequencing project: providing services to taxonomists for standard genome sequencing and annotation.</title>
        <authorList>
            <consortium name="The Broad Institute Genomics Platform"/>
            <consortium name="The Broad Institute Genome Sequencing Center for Infectious Disease"/>
            <person name="Wu L."/>
            <person name="Ma J."/>
        </authorList>
    </citation>
    <scope>NUCLEOTIDE SEQUENCE [LARGE SCALE GENOMIC DNA]</scope>
    <source>
        <strain evidence="2">JCM 17217</strain>
    </source>
</reference>
<dbReference type="InterPro" id="IPR015943">
    <property type="entry name" value="WD40/YVTN_repeat-like_dom_sf"/>
</dbReference>